<feature type="region of interest" description="Disordered" evidence="2">
    <location>
        <begin position="456"/>
        <end position="587"/>
    </location>
</feature>
<reference evidence="3" key="1">
    <citation type="submission" date="2022-07" db="EMBL/GenBank/DDBJ databases">
        <title>Genome Sequence of Physisporinus lineatus.</title>
        <authorList>
            <person name="Buettner E."/>
        </authorList>
    </citation>
    <scope>NUCLEOTIDE SEQUENCE</scope>
    <source>
        <strain evidence="3">VT162</strain>
    </source>
</reference>
<proteinExistence type="predicted"/>
<dbReference type="EMBL" id="JANAWD010000386">
    <property type="protein sequence ID" value="KAJ3480249.1"/>
    <property type="molecule type" value="Genomic_DNA"/>
</dbReference>
<feature type="compositionally biased region" description="Polar residues" evidence="2">
    <location>
        <begin position="560"/>
        <end position="569"/>
    </location>
</feature>
<sequence>MPSSSSRHSRTSTPPPSIAYSASTSTPQNPKIVTRLAIEGKARRGYAPSPSVNLNIASQIFACHTPLGGYWPSLSLPRHSTVRVAGHTLTYTSYQLAISQDNVSPGETIALFPEENLKILNSQVHPLDSSAAPYYFSSTTCPLLHRAAGALSLPPRLKLPYDSMFDPSTSWASNSAANAPPLDEKYTGGIIVTGYHVSFVLPREFPPRHSPYEQRTPGRRSANSNLMHFMAAIETWVPFLTRPPSSPYLLSIPTPRCLSNNIKLSIFSPIMSTTTASMASLSSADEDSTRWDLASEPHVTRLATTRLPRSPHSTSSMYSSLADDESSDSSTVGFAEGCGLQGTFQSTDRIRIRWAKPIKPKDAPEAADGRRRVGVREVAASSTCVVLGNSRSNRKGKHRSVENFFASQDDSIAMRVEYSATCKGIWFPGVATMLGMDVGLDAGDCDVEWAPGGDQKWTISGDPGYTGFAIGPPPTPSLSRRNSDEIPSGKAPPSTPVSRPLTNGHHTNRPGSPNISLMRAPLPEGHVEEYSFEASPSTTPTSSIGSLATIPSSPEKGSRSHSSSLNGVPSDTDIEDAEPTRPPKAPITVHVNMNDLLPSSSKSTFTFHISGTIVVRPRKLPPGYFGAPNGTSRTSSPTALYHRPGSPDSETITLPQFRVLYCDRESGSTLLRNDFGDATLDVYNPVGRISDPQSRKTVLQPGGQTKCGLDGARIVVRPSIPSPPPMRHHYASSSSSTGSSRPSRTRRERDLDERDSLDEPLHRRSNGIASSFHMNQSRHASASSVKLRETTMLGASISRPRRDGPLMIHSVVVTITPTANTKGRKKAGRGKGKREWKVPKEYAVRVCLPVPADADSDWVEFGLALPLETTSDDGGHSSHSSSTVQGNGTINGFANGHAHANGSTLQVPTEKMGMMTRGKKDRGTLSGGDRVRVASASVESVPVKFETYAAMKPHSDLEKLDVPFEGVSGREWNSWVKVHVGEAEGGMVEVVYLVDVAEDEKEEGLMKSARWKGKEKERDTGEPVMDVLLPIFSLPVGRLEVHIEAQTGACRYDLSEGTEFIDVDRFVGCEIASLDSNLTHQQIANSGSRLMHYSMEEFFEPKLTITFEPPPSGTSSWTLWKILKLMTYIIPTAMVVLLFVNQLVLHAQLSQANKSLESHSNALSSSSVSVTSSVLAQKETVTIIQTSVVTSTLLPDSVPPESESESNSPRRSFSRETLRPSSPAAPSVEPASSKPAPIASDHPSSPSSPIPAVTPPSYASSNPNPNPNQPNSPPPQSPYHDDPTTQKVKNFTEELTLQQFALEVLMRIPPIRWSTDLIVRMEVPRYIREPTRDAFKQVVYGFGVMWRVFSKAWHYPWDFVDINSRRFKSLIVELEKQTRRSFPNHFIAPSKSRSTTLALIQPPPIESGISSIKERPRRNLNPFNSIESCILLCGTSRIPIEVEERVIDFVDQIGHLRDRVETLRCCALVSRTWLHRAQAHLFRDPEMRNGGQLRRLAESLAASACHSSSLPPRRGLLLTCPTSGYRHLSPRVHVQRISALSLKHWDAAKVEAPFVHLVPHFLAARLPFTTCLTLDWGYDRGPEPPASHGRRANTTRRAKDPPGPKPFVFHPSFFMHLSNFRSVKSLTLSNCLFPSLSDLLRTLGALDELTEVSLRNVKWRSQGIGGVASDREASTVPKPLLRATKWKVHTIRMRKCTSFAGIYSWVLPPPSRNRNARTGSESSPPQAIGYRGAFARDAHPGLTPLSAWVIKECSEALTTAMDVSWNCFSDSGFWCLKCYPNTGTFEWSRQVKVSQPRDLLQEIPLGMQKTAIVFGVEIALGMADITPMFWYKFIRLIRNEESLSEVSIIIQATPGERMGSDVAACLANDLRRLHENDRISLTIRINSSGNSIEISWGDLFVLDL</sequence>
<evidence type="ECO:0000256" key="2">
    <source>
        <dbReference type="SAM" id="MobiDB-lite"/>
    </source>
</evidence>
<feature type="region of interest" description="Disordered" evidence="2">
    <location>
        <begin position="1192"/>
        <end position="1285"/>
    </location>
</feature>
<feature type="region of interest" description="Disordered" evidence="2">
    <location>
        <begin position="869"/>
        <end position="903"/>
    </location>
</feature>
<evidence type="ECO:0000256" key="1">
    <source>
        <dbReference type="ARBA" id="ARBA00022581"/>
    </source>
</evidence>
<feature type="region of interest" description="Disordered" evidence="2">
    <location>
        <begin position="686"/>
        <end position="787"/>
    </location>
</feature>
<keyword evidence="4" id="KW-1185">Reference proteome</keyword>
<feature type="compositionally biased region" description="Polar residues" evidence="2">
    <location>
        <begin position="883"/>
        <end position="892"/>
    </location>
</feature>
<organism evidence="3 4">
    <name type="scientific">Meripilus lineatus</name>
    <dbReference type="NCBI Taxonomy" id="2056292"/>
    <lineage>
        <taxon>Eukaryota</taxon>
        <taxon>Fungi</taxon>
        <taxon>Dikarya</taxon>
        <taxon>Basidiomycota</taxon>
        <taxon>Agaricomycotina</taxon>
        <taxon>Agaricomycetes</taxon>
        <taxon>Polyporales</taxon>
        <taxon>Meripilaceae</taxon>
        <taxon>Meripilus</taxon>
    </lineage>
</organism>
<keyword evidence="1" id="KW-0945">Host-virus interaction</keyword>
<feature type="region of interest" description="Disordered" evidence="2">
    <location>
        <begin position="1582"/>
        <end position="1604"/>
    </location>
</feature>
<feature type="compositionally biased region" description="Polar residues" evidence="2">
    <location>
        <begin position="496"/>
        <end position="515"/>
    </location>
</feature>
<dbReference type="Proteomes" id="UP001212997">
    <property type="component" value="Unassembled WGS sequence"/>
</dbReference>
<evidence type="ECO:0000313" key="3">
    <source>
        <dbReference type="EMBL" id="KAJ3480249.1"/>
    </source>
</evidence>
<protein>
    <submittedName>
        <fullName evidence="3">Uncharacterized protein</fullName>
    </submittedName>
</protein>
<comment type="caution">
    <text evidence="3">The sequence shown here is derived from an EMBL/GenBank/DDBJ whole genome shotgun (WGS) entry which is preliminary data.</text>
</comment>
<evidence type="ECO:0000313" key="4">
    <source>
        <dbReference type="Proteomes" id="UP001212997"/>
    </source>
</evidence>
<feature type="compositionally biased region" description="Low complexity" evidence="2">
    <location>
        <begin position="1192"/>
        <end position="1211"/>
    </location>
</feature>
<feature type="compositionally biased region" description="Basic and acidic residues" evidence="2">
    <location>
        <begin position="745"/>
        <end position="762"/>
    </location>
</feature>
<dbReference type="PANTHER" id="PTHR13037">
    <property type="entry name" value="FORMIN"/>
    <property type="match status" value="1"/>
</dbReference>
<name>A0AAD5UZH9_9APHY</name>
<feature type="compositionally biased region" description="Low complexity" evidence="2">
    <location>
        <begin position="732"/>
        <end position="742"/>
    </location>
</feature>
<feature type="compositionally biased region" description="Polar residues" evidence="2">
    <location>
        <begin position="767"/>
        <end position="784"/>
    </location>
</feature>
<accession>A0AAD5UZH9</accession>
<feature type="compositionally biased region" description="Pro residues" evidence="2">
    <location>
        <begin position="1264"/>
        <end position="1277"/>
    </location>
</feature>
<feature type="compositionally biased region" description="Low complexity" evidence="2">
    <location>
        <begin position="1220"/>
        <end position="1245"/>
    </location>
</feature>
<dbReference type="PANTHER" id="PTHR13037:SF24">
    <property type="entry name" value="POLYCOMB PROTEIN PCL-RELATED"/>
    <property type="match status" value="1"/>
</dbReference>
<gene>
    <name evidence="3" type="ORF">NLI96_g8482</name>
</gene>
<feature type="region of interest" description="Disordered" evidence="2">
    <location>
        <begin position="1"/>
        <end position="27"/>
    </location>
</feature>